<reference evidence="8" key="4">
    <citation type="submission" date="2025-09" db="UniProtKB">
        <authorList>
            <consortium name="Ensembl"/>
        </authorList>
    </citation>
    <scope>IDENTIFICATION</scope>
</reference>
<reference evidence="8" key="3">
    <citation type="submission" date="2025-08" db="UniProtKB">
        <authorList>
            <consortium name="Ensembl"/>
        </authorList>
    </citation>
    <scope>IDENTIFICATION</scope>
</reference>
<feature type="domain" description="PID" evidence="7">
    <location>
        <begin position="41"/>
        <end position="176"/>
    </location>
</feature>
<dbReference type="Pfam" id="PF00640">
    <property type="entry name" value="PID"/>
    <property type="match status" value="1"/>
</dbReference>
<evidence type="ECO:0000256" key="4">
    <source>
        <dbReference type="ARBA" id="ARBA00022553"/>
    </source>
</evidence>
<dbReference type="InParanoid" id="F6UMA7"/>
<keyword evidence="5" id="KW-0221">Differentiation</keyword>
<dbReference type="PROSITE" id="PS01179">
    <property type="entry name" value="PID"/>
    <property type="match status" value="1"/>
</dbReference>
<feature type="compositionally biased region" description="Polar residues" evidence="6">
    <location>
        <begin position="7"/>
        <end position="19"/>
    </location>
</feature>
<feature type="region of interest" description="Disordered" evidence="6">
    <location>
        <begin position="378"/>
        <end position="458"/>
    </location>
</feature>
<keyword evidence="9" id="KW-1185">Reference proteome</keyword>
<dbReference type="FunCoup" id="F6UMA7">
    <property type="interactions" value="2"/>
</dbReference>
<protein>
    <recommendedName>
        <fullName evidence="7">PID domain-containing protein</fullName>
    </recommendedName>
</protein>
<dbReference type="GeneTree" id="ENSGT00940000168807"/>
<evidence type="ECO:0000259" key="7">
    <source>
        <dbReference type="PROSITE" id="PS01179"/>
    </source>
</evidence>
<evidence type="ECO:0000313" key="8">
    <source>
        <dbReference type="Ensembl" id="ENSCINP00000015165.3"/>
    </source>
</evidence>
<dbReference type="Gene3D" id="2.30.29.30">
    <property type="entry name" value="Pleckstrin-homology domain (PH domain)/Phosphotyrosine-binding domain (PTB)"/>
    <property type="match status" value="1"/>
</dbReference>
<keyword evidence="3" id="KW-0963">Cytoplasm</keyword>
<feature type="compositionally biased region" description="Low complexity" evidence="6">
    <location>
        <begin position="323"/>
        <end position="336"/>
    </location>
</feature>
<name>F6UMA7_CIOIN</name>
<reference evidence="9" key="1">
    <citation type="journal article" date="2002" name="Science">
        <title>The draft genome of Ciona intestinalis: insights into chordate and vertebrate origins.</title>
        <authorList>
            <person name="Dehal P."/>
            <person name="Satou Y."/>
            <person name="Campbell R.K."/>
            <person name="Chapman J."/>
            <person name="Degnan B."/>
            <person name="De Tomaso A."/>
            <person name="Davidson B."/>
            <person name="Di Gregorio A."/>
            <person name="Gelpke M."/>
            <person name="Goodstein D.M."/>
            <person name="Harafuji N."/>
            <person name="Hastings K.E."/>
            <person name="Ho I."/>
            <person name="Hotta K."/>
            <person name="Huang W."/>
            <person name="Kawashima T."/>
            <person name="Lemaire P."/>
            <person name="Martinez D."/>
            <person name="Meinertzhagen I.A."/>
            <person name="Necula S."/>
            <person name="Nonaka M."/>
            <person name="Putnam N."/>
            <person name="Rash S."/>
            <person name="Saiga H."/>
            <person name="Satake M."/>
            <person name="Terry A."/>
            <person name="Yamada L."/>
            <person name="Wang H.G."/>
            <person name="Awazu S."/>
            <person name="Azumi K."/>
            <person name="Boore J."/>
            <person name="Branno M."/>
            <person name="Chin-Bow S."/>
            <person name="DeSantis R."/>
            <person name="Doyle S."/>
            <person name="Francino P."/>
            <person name="Keys D.N."/>
            <person name="Haga S."/>
            <person name="Hayashi H."/>
            <person name="Hino K."/>
            <person name="Imai K.S."/>
            <person name="Inaba K."/>
            <person name="Kano S."/>
            <person name="Kobayashi K."/>
            <person name="Kobayashi M."/>
            <person name="Lee B.I."/>
            <person name="Makabe K.W."/>
            <person name="Manohar C."/>
            <person name="Matassi G."/>
            <person name="Medina M."/>
            <person name="Mochizuki Y."/>
            <person name="Mount S."/>
            <person name="Morishita T."/>
            <person name="Miura S."/>
            <person name="Nakayama A."/>
            <person name="Nishizaka S."/>
            <person name="Nomoto H."/>
            <person name="Ohta F."/>
            <person name="Oishi K."/>
            <person name="Rigoutsos I."/>
            <person name="Sano M."/>
            <person name="Sasaki A."/>
            <person name="Sasakura Y."/>
            <person name="Shoguchi E."/>
            <person name="Shin-i T."/>
            <person name="Spagnuolo A."/>
            <person name="Stainier D."/>
            <person name="Suzuki M.M."/>
            <person name="Tassy O."/>
            <person name="Takatori N."/>
            <person name="Tokuoka M."/>
            <person name="Yagi K."/>
            <person name="Yoshizaki F."/>
            <person name="Wada S."/>
            <person name="Zhang C."/>
            <person name="Hyatt P.D."/>
            <person name="Larimer F."/>
            <person name="Detter C."/>
            <person name="Doggett N."/>
            <person name="Glavina T."/>
            <person name="Hawkins T."/>
            <person name="Richardson P."/>
            <person name="Lucas S."/>
            <person name="Kohara Y."/>
            <person name="Levine M."/>
            <person name="Satoh N."/>
            <person name="Rokhsar D.S."/>
        </authorList>
    </citation>
    <scope>NUCLEOTIDE SEQUENCE [LARGE SCALE GENOMIC DNA]</scope>
</reference>
<sequence length="458" mass="49981">MAETGNAPENNSETHTSVNLGVEKKEVLDATTPDPGDRFRGNGSSFKAKLIGVDDVPDSRGDQMCQESILKLKSMSAVVKASGQHKTKIIVNVSLAGLKIIDISTGTILHTHPVHRISFIARDLTDRRAFGYIFGVETGKHQFFGIKTAKAAETLVLTLRDLFQVVYDMKKKEMEEVNNKVSQNQPPQNNDIVNLKQELHNIHQMSELDAFNPWPDNVPTSPDTPVSPSAEPDMFGMTTQNKHFPFNNNDLEALSLNAVQPAPNPGAKLTKDQILASFQQDDALTGNAQQNPAQFFNVQQQQPVFSVQQQQQQQQQQPVFGVQQQQQQQQQPAFGQKAGNLSMPSQPYAQPAVAPAFPSGPAPNIPVRTGAMQPPNFSVQGGAPQNPFGDPFLSSPDPILAPVNQIPDSLNPQADKKEKPDPFASLIPGMGSSAASNKKDMFKNFQMSKPAPPPRSNE</sequence>
<feature type="region of interest" description="Disordered" evidence="6">
    <location>
        <begin position="1"/>
        <end position="43"/>
    </location>
</feature>
<dbReference type="EMBL" id="EAAA01002046">
    <property type="status" value="NOT_ANNOTATED_CDS"/>
    <property type="molecule type" value="Genomic_DNA"/>
</dbReference>
<reference evidence="8" key="2">
    <citation type="journal article" date="2008" name="Genome Biol.">
        <title>Improved genome assembly and evidence-based global gene model set for the chordate Ciona intestinalis: new insight into intron and operon populations.</title>
        <authorList>
            <person name="Satou Y."/>
            <person name="Mineta K."/>
            <person name="Ogasawara M."/>
            <person name="Sasakura Y."/>
            <person name="Shoguchi E."/>
            <person name="Ueno K."/>
            <person name="Yamada L."/>
            <person name="Matsumoto J."/>
            <person name="Wasserscheid J."/>
            <person name="Dewar K."/>
            <person name="Wiley G.B."/>
            <person name="Macmil S.L."/>
            <person name="Roe B.A."/>
            <person name="Zeller R.W."/>
            <person name="Hastings K.E."/>
            <person name="Lemaire P."/>
            <person name="Lindquist E."/>
            <person name="Endo T."/>
            <person name="Hotta K."/>
            <person name="Inaba K."/>
        </authorList>
    </citation>
    <scope>NUCLEOTIDE SEQUENCE [LARGE SCALE GENOMIC DNA]</scope>
    <source>
        <strain evidence="8">wild type</strain>
    </source>
</reference>
<dbReference type="SUPFAM" id="SSF50729">
    <property type="entry name" value="PH domain-like"/>
    <property type="match status" value="1"/>
</dbReference>
<dbReference type="FunFam" id="2.30.29.30:FF:000035">
    <property type="entry name" value="Disabled homolog 2 isoform 1"/>
    <property type="match status" value="1"/>
</dbReference>
<keyword evidence="4" id="KW-0597">Phosphoprotein</keyword>
<evidence type="ECO:0000256" key="3">
    <source>
        <dbReference type="ARBA" id="ARBA00022490"/>
    </source>
</evidence>
<evidence type="ECO:0000256" key="6">
    <source>
        <dbReference type="SAM" id="MobiDB-lite"/>
    </source>
</evidence>
<accession>F6UMA7</accession>
<dbReference type="InterPro" id="IPR011993">
    <property type="entry name" value="PH-like_dom_sf"/>
</dbReference>
<proteinExistence type="predicted"/>
<organism evidence="8 9">
    <name type="scientific">Ciona intestinalis</name>
    <name type="common">Transparent sea squirt</name>
    <name type="synonym">Ascidia intestinalis</name>
    <dbReference type="NCBI Taxonomy" id="7719"/>
    <lineage>
        <taxon>Eukaryota</taxon>
        <taxon>Metazoa</taxon>
        <taxon>Chordata</taxon>
        <taxon>Tunicata</taxon>
        <taxon>Ascidiacea</taxon>
        <taxon>Phlebobranchia</taxon>
        <taxon>Cionidae</taxon>
        <taxon>Ciona</taxon>
    </lineage>
</organism>
<comment type="subcellular location">
    <subcellularLocation>
        <location evidence="1">Cytoplasm</location>
    </subcellularLocation>
</comment>
<dbReference type="Proteomes" id="UP000008144">
    <property type="component" value="Chromosome 5"/>
</dbReference>
<dbReference type="SMART" id="SM00462">
    <property type="entry name" value="PTB"/>
    <property type="match status" value="1"/>
</dbReference>
<dbReference type="HOGENOM" id="CLU_597931_0_0_1"/>
<evidence type="ECO:0000313" key="9">
    <source>
        <dbReference type="Proteomes" id="UP000008144"/>
    </source>
</evidence>
<dbReference type="GO" id="GO:0030154">
    <property type="term" value="P:cell differentiation"/>
    <property type="evidence" value="ECO:0007669"/>
    <property type="project" value="UniProtKB-KW"/>
</dbReference>
<dbReference type="STRING" id="7719.ENSCINP00000015165"/>
<evidence type="ECO:0000256" key="5">
    <source>
        <dbReference type="ARBA" id="ARBA00022782"/>
    </source>
</evidence>
<dbReference type="AlphaFoldDB" id="F6UMA7"/>
<keyword evidence="2" id="KW-0217">Developmental protein</keyword>
<evidence type="ECO:0000256" key="1">
    <source>
        <dbReference type="ARBA" id="ARBA00004496"/>
    </source>
</evidence>
<feature type="region of interest" description="Disordered" evidence="6">
    <location>
        <begin position="323"/>
        <end position="351"/>
    </location>
</feature>
<dbReference type="PANTHER" id="PTHR47695:SF3">
    <property type="entry name" value="PID DOMAIN-CONTAINING PROTEIN"/>
    <property type="match status" value="1"/>
</dbReference>
<dbReference type="GO" id="GO:0005737">
    <property type="term" value="C:cytoplasm"/>
    <property type="evidence" value="ECO:0007669"/>
    <property type="project" value="UniProtKB-SubCell"/>
</dbReference>
<dbReference type="InterPro" id="IPR048561">
    <property type="entry name" value="Dab_PTB"/>
</dbReference>
<dbReference type="CDD" id="cd01215">
    <property type="entry name" value="PTB_Dab"/>
    <property type="match status" value="1"/>
</dbReference>
<evidence type="ECO:0000256" key="2">
    <source>
        <dbReference type="ARBA" id="ARBA00022473"/>
    </source>
</evidence>
<dbReference type="Ensembl" id="ENSCINT00000015165.3">
    <property type="protein sequence ID" value="ENSCINP00000015165.3"/>
    <property type="gene ID" value="ENSCING00000012307.2"/>
</dbReference>
<dbReference type="PANTHER" id="PTHR47695">
    <property type="entry name" value="PID DOMAIN-CONTAINING PROTEIN"/>
    <property type="match status" value="1"/>
</dbReference>
<dbReference type="InterPro" id="IPR006020">
    <property type="entry name" value="PTB/PI_dom"/>
</dbReference>